<evidence type="ECO:0000313" key="2">
    <source>
        <dbReference type="Proteomes" id="UP000623608"/>
    </source>
</evidence>
<dbReference type="RefSeq" id="WP_203808796.1">
    <property type="nucleotide sequence ID" value="NZ_BOMY01000032.1"/>
</dbReference>
<dbReference type="AlphaFoldDB" id="A0A919TU08"/>
<accession>A0A919TU08</accession>
<dbReference type="Gene3D" id="3.40.50.300">
    <property type="entry name" value="P-loop containing nucleotide triphosphate hydrolases"/>
    <property type="match status" value="1"/>
</dbReference>
<protein>
    <recommendedName>
        <fullName evidence="3">NB-ARC domain-containing protein</fullName>
    </recommendedName>
</protein>
<dbReference type="InterPro" id="IPR027417">
    <property type="entry name" value="P-loop_NTPase"/>
</dbReference>
<keyword evidence="2" id="KW-1185">Reference proteome</keyword>
<comment type="caution">
    <text evidence="1">The sequence shown here is derived from an EMBL/GenBank/DDBJ whole genome shotgun (WGS) entry which is preliminary data.</text>
</comment>
<name>A0A919TU08_9ACTN</name>
<dbReference type="Proteomes" id="UP000623608">
    <property type="component" value="Unassembled WGS sequence"/>
</dbReference>
<dbReference type="PANTHER" id="PTHR47691:SF3">
    <property type="entry name" value="HTH-TYPE TRANSCRIPTIONAL REGULATOR RV0890C-RELATED"/>
    <property type="match status" value="1"/>
</dbReference>
<dbReference type="PRINTS" id="PR00364">
    <property type="entry name" value="DISEASERSIST"/>
</dbReference>
<evidence type="ECO:0000313" key="1">
    <source>
        <dbReference type="EMBL" id="GIF21829.1"/>
    </source>
</evidence>
<reference evidence="1" key="1">
    <citation type="submission" date="2021-01" db="EMBL/GenBank/DDBJ databases">
        <title>Whole genome shotgun sequence of Actinoplanes tereljensis NBRC 105297.</title>
        <authorList>
            <person name="Komaki H."/>
            <person name="Tamura T."/>
        </authorList>
    </citation>
    <scope>NUCLEOTIDE SEQUENCE</scope>
    <source>
        <strain evidence="1">NBRC 105297</strain>
    </source>
</reference>
<proteinExistence type="predicted"/>
<organism evidence="1 2">
    <name type="scientific">Paractinoplanes tereljensis</name>
    <dbReference type="NCBI Taxonomy" id="571912"/>
    <lineage>
        <taxon>Bacteria</taxon>
        <taxon>Bacillati</taxon>
        <taxon>Actinomycetota</taxon>
        <taxon>Actinomycetes</taxon>
        <taxon>Micromonosporales</taxon>
        <taxon>Micromonosporaceae</taxon>
        <taxon>Paractinoplanes</taxon>
    </lineage>
</organism>
<gene>
    <name evidence="1" type="ORF">Ate02nite_45590</name>
</gene>
<dbReference type="EMBL" id="BOMY01000032">
    <property type="protein sequence ID" value="GIF21829.1"/>
    <property type="molecule type" value="Genomic_DNA"/>
</dbReference>
<sequence length="514" mass="55014">MPAELPDPAPAGSVEELVERLRLLKVGAGDPSYETLKDRVNAAWSAAGRPAGELTRRSTVANCFQPGRRRMNTDLVLAVVEALHPDPAYVNRWRQALRAVGGESEAVSQVRVRDTLPQDLPGFTGRVEVLSRLSRSRVATIEGMAGVGKTQLAIHAGHRLVRANAVDRVLFVNLRGFDPERPPADPVAVLDGFLRLLGVPSNRIPHGLPALTAAYSARLGGVRALVVLDNAATAAQVRPLLPATPGSVALVTSRRRLDLETVTHLGVGVFATGEAESFLADALAGVPVGADPDAVARIARRCGRLPLALSLIAGHIRQTPGWTLTDHADRLDERHRDRRLDTAVELALDLSYRHLPADQQRLLRLAALYPGHDLDAYAVGALAGIAVDAAREGLARLGADHLLEPAGPGRYTFHDLVRVFAAVRAGEQERPGDRRAALTRLRDHYRAATATGDPVEQARAHTGLGHASRALGDPVRARAHYEQALTLCAGADLPQAGEVRAHLAGLDSDQVSFR</sequence>
<dbReference type="InterPro" id="IPR011990">
    <property type="entry name" value="TPR-like_helical_dom_sf"/>
</dbReference>
<dbReference type="SUPFAM" id="SSF52540">
    <property type="entry name" value="P-loop containing nucleoside triphosphate hydrolases"/>
    <property type="match status" value="1"/>
</dbReference>
<dbReference type="Gene3D" id="1.25.40.10">
    <property type="entry name" value="Tetratricopeptide repeat domain"/>
    <property type="match status" value="1"/>
</dbReference>
<evidence type="ECO:0008006" key="3">
    <source>
        <dbReference type="Google" id="ProtNLM"/>
    </source>
</evidence>
<dbReference type="PANTHER" id="PTHR47691">
    <property type="entry name" value="REGULATOR-RELATED"/>
    <property type="match status" value="1"/>
</dbReference>